<evidence type="ECO:0000313" key="7">
    <source>
        <dbReference type="EMBL" id="AEW20721.1"/>
    </source>
</evidence>
<gene>
    <name evidence="7" type="ordered locus">BFO_0357</name>
</gene>
<feature type="transmembrane region" description="Helical" evidence="5">
    <location>
        <begin position="68"/>
        <end position="90"/>
    </location>
</feature>
<accession>G8UK51</accession>
<dbReference type="HOGENOM" id="CLU_030792_0_0_10"/>
<feature type="transmembrane region" description="Helical" evidence="5">
    <location>
        <begin position="110"/>
        <end position="127"/>
    </location>
</feature>
<proteinExistence type="predicted"/>
<feature type="transmembrane region" description="Helical" evidence="5">
    <location>
        <begin position="363"/>
        <end position="386"/>
    </location>
</feature>
<feature type="transmembrane region" description="Helical" evidence="5">
    <location>
        <begin position="134"/>
        <end position="152"/>
    </location>
</feature>
<reference evidence="8" key="1">
    <citation type="submission" date="2011-12" db="EMBL/GenBank/DDBJ databases">
        <title>Complete sequence of Tannerella forsythia ATCC 43037.</title>
        <authorList>
            <person name="Dewhirst F."/>
            <person name="Tanner A."/>
            <person name="Izard J."/>
            <person name="Brinkac L."/>
            <person name="Durkin A.S."/>
            <person name="Hostetler J."/>
            <person name="Shetty J."/>
            <person name="Torralba M."/>
            <person name="Gill S."/>
            <person name="Nelson K."/>
        </authorList>
    </citation>
    <scope>NUCLEOTIDE SEQUENCE [LARGE SCALE GENOMIC DNA]</scope>
    <source>
        <strain evidence="8">ATCC 43037 / JCM 10827 / CCUG 33226 / KCTC 5666 / FDC 338</strain>
    </source>
</reference>
<evidence type="ECO:0000256" key="1">
    <source>
        <dbReference type="ARBA" id="ARBA00004141"/>
    </source>
</evidence>
<dbReference type="eggNOG" id="COG3307">
    <property type="taxonomic scope" value="Bacteria"/>
</dbReference>
<comment type="subcellular location">
    <subcellularLocation>
        <location evidence="1">Membrane</location>
        <topology evidence="1">Multi-pass membrane protein</topology>
    </subcellularLocation>
</comment>
<dbReference type="InterPro" id="IPR011990">
    <property type="entry name" value="TPR-like_helical_dom_sf"/>
</dbReference>
<feature type="domain" description="O-antigen ligase-related" evidence="6">
    <location>
        <begin position="111"/>
        <end position="295"/>
    </location>
</feature>
<evidence type="ECO:0000259" key="6">
    <source>
        <dbReference type="Pfam" id="PF04932"/>
    </source>
</evidence>
<dbReference type="KEGG" id="tfo:BFO_0357"/>
<keyword evidence="2 5" id="KW-0812">Transmembrane</keyword>
<evidence type="ECO:0000313" key="8">
    <source>
        <dbReference type="Proteomes" id="UP000005436"/>
    </source>
</evidence>
<dbReference type="Proteomes" id="UP000005436">
    <property type="component" value="Chromosome"/>
</dbReference>
<keyword evidence="8" id="KW-1185">Reference proteome</keyword>
<feature type="transmembrane region" description="Helical" evidence="5">
    <location>
        <begin position="287"/>
        <end position="306"/>
    </location>
</feature>
<feature type="transmembrane region" description="Helical" evidence="5">
    <location>
        <begin position="42"/>
        <end position="61"/>
    </location>
</feature>
<dbReference type="AlphaFoldDB" id="G8UK51"/>
<protein>
    <submittedName>
        <fullName evidence="7">O-antigen polymerase</fullName>
    </submittedName>
</protein>
<keyword evidence="4 5" id="KW-0472">Membrane</keyword>
<dbReference type="InterPro" id="IPR051533">
    <property type="entry name" value="WaaL-like"/>
</dbReference>
<evidence type="ECO:0000256" key="4">
    <source>
        <dbReference type="ARBA" id="ARBA00023136"/>
    </source>
</evidence>
<feature type="transmembrane region" description="Helical" evidence="5">
    <location>
        <begin position="12"/>
        <end position="30"/>
    </location>
</feature>
<dbReference type="PANTHER" id="PTHR37422:SF13">
    <property type="entry name" value="LIPOPOLYSACCHARIDE BIOSYNTHESIS PROTEIN PA4999-RELATED"/>
    <property type="match status" value="1"/>
</dbReference>
<dbReference type="EMBL" id="CP003191">
    <property type="protein sequence ID" value="AEW20721.1"/>
    <property type="molecule type" value="Genomic_DNA"/>
</dbReference>
<evidence type="ECO:0000256" key="2">
    <source>
        <dbReference type="ARBA" id="ARBA00022692"/>
    </source>
</evidence>
<feature type="transmembrane region" description="Helical" evidence="5">
    <location>
        <begin position="158"/>
        <end position="178"/>
    </location>
</feature>
<dbReference type="GO" id="GO:0016020">
    <property type="term" value="C:membrane"/>
    <property type="evidence" value="ECO:0007669"/>
    <property type="project" value="UniProtKB-SubCell"/>
</dbReference>
<dbReference type="Gene3D" id="1.25.40.10">
    <property type="entry name" value="Tetratricopeptide repeat domain"/>
    <property type="match status" value="1"/>
</dbReference>
<organism evidence="7 8">
    <name type="scientific">Tannerella forsythia (strain ATCC 43037 / JCM 10827 / CCUG 21028 A / KCTC 5666 / FDC 338)</name>
    <name type="common">Bacteroides forsythus</name>
    <dbReference type="NCBI Taxonomy" id="203275"/>
    <lineage>
        <taxon>Bacteria</taxon>
        <taxon>Pseudomonadati</taxon>
        <taxon>Bacteroidota</taxon>
        <taxon>Bacteroidia</taxon>
        <taxon>Bacteroidales</taxon>
        <taxon>Tannerellaceae</taxon>
        <taxon>Tannerella</taxon>
    </lineage>
</organism>
<keyword evidence="3 5" id="KW-1133">Transmembrane helix</keyword>
<feature type="transmembrane region" description="Helical" evidence="5">
    <location>
        <begin position="190"/>
        <end position="210"/>
    </location>
</feature>
<dbReference type="PATRIC" id="fig|203275.8.peg.319"/>
<sequence>MDLKKTTVNNIFSIVDTLAFIFILMIMLTYDYRSSLAPESLLTMIQMGILWGLCRLCFFFFPALSKGAIYGILIVGFVEAIIGLGQLYGFFPSGHQLFKTTGTFLNPGPYGGFIALMFPLTFHYWLYFRKRKKILRYVFLFVGMVCLLVFPATLSRTAWGAAAIGCMLVVIYETGITDKLKDLYQKYRRRAVLCIALFCLLSGGVIYGIYQFKKDSANGRLFIWKITALAIQNTSLKGVGLGGFPAAYAQSQMNYFKEREASAIEKHVAGSPEYAFNEYLRIFLEQGIAGGILFLFLTGLIIYHGIKNKHTGAAGSFLSLSVFAIASYPYYLWEFLVVWVLLATICISQTEFSLSKFSKNRQIFIFTSFAVFILVAGLSICIIQWLSYHRASKEWEKIRPFYTMKAYKNIIDQYARLYPQLNHDPKFVFEYAMMLNAEKRYEQADSILLRGLRINCDPMFYNVKGRNYHEMGAYRKAEACYMNAICLLPERIYPYYLLTKLYADSAAGYPAEKMQWAASIVLKKEAKVHSTAIDEMRDEVEKILKEKNATDDKKN</sequence>
<dbReference type="InterPro" id="IPR007016">
    <property type="entry name" value="O-antigen_ligase-rel_domated"/>
</dbReference>
<dbReference type="SUPFAM" id="SSF48452">
    <property type="entry name" value="TPR-like"/>
    <property type="match status" value="1"/>
</dbReference>
<dbReference type="Pfam" id="PF04932">
    <property type="entry name" value="Wzy_C"/>
    <property type="match status" value="1"/>
</dbReference>
<evidence type="ECO:0000256" key="3">
    <source>
        <dbReference type="ARBA" id="ARBA00022989"/>
    </source>
</evidence>
<evidence type="ECO:0000256" key="5">
    <source>
        <dbReference type="SAM" id="Phobius"/>
    </source>
</evidence>
<name>G8UK51_TANFA</name>
<dbReference type="PANTHER" id="PTHR37422">
    <property type="entry name" value="TEICHURONIC ACID BIOSYNTHESIS PROTEIN TUAE"/>
    <property type="match status" value="1"/>
</dbReference>
<dbReference type="STRING" id="203275.BFO_0357"/>